<evidence type="ECO:0000256" key="1">
    <source>
        <dbReference type="SAM" id="MobiDB-lite"/>
    </source>
</evidence>
<dbReference type="EMBL" id="MJFZ01000751">
    <property type="protein sequence ID" value="RAW25428.1"/>
    <property type="molecule type" value="Genomic_DNA"/>
</dbReference>
<evidence type="ECO:0000313" key="3">
    <source>
        <dbReference type="EMBL" id="KAG2893491.1"/>
    </source>
</evidence>
<protein>
    <recommendedName>
        <fullName evidence="9">Retrotransposon Copia-like N-terminal domain-containing protein</fullName>
    </recommendedName>
</protein>
<evidence type="ECO:0000313" key="6">
    <source>
        <dbReference type="EMBL" id="KAG3211432.1"/>
    </source>
</evidence>
<feature type="compositionally biased region" description="Acidic residues" evidence="1">
    <location>
        <begin position="77"/>
        <end position="88"/>
    </location>
</feature>
<dbReference type="Proteomes" id="UP000774804">
    <property type="component" value="Unassembled WGS sequence"/>
</dbReference>
<proteinExistence type="predicted"/>
<dbReference type="Proteomes" id="UP000735874">
    <property type="component" value="Unassembled WGS sequence"/>
</dbReference>
<evidence type="ECO:0000313" key="5">
    <source>
        <dbReference type="EMBL" id="KAG2967298.1"/>
    </source>
</evidence>
<gene>
    <name evidence="7" type="ORF">PC110_g18151</name>
    <name evidence="2" type="ORF">PC113_g18992</name>
    <name evidence="3" type="ORF">PC115_g18447</name>
    <name evidence="4" type="ORF">PC117_g20534</name>
    <name evidence="5" type="ORF">PC118_g18672</name>
    <name evidence="6" type="ORF">PC129_g17594</name>
</gene>
<evidence type="ECO:0008006" key="9">
    <source>
        <dbReference type="Google" id="ProtNLM"/>
    </source>
</evidence>
<feature type="region of interest" description="Disordered" evidence="1">
    <location>
        <begin position="355"/>
        <end position="407"/>
    </location>
</feature>
<evidence type="ECO:0000313" key="8">
    <source>
        <dbReference type="Proteomes" id="UP000251314"/>
    </source>
</evidence>
<feature type="compositionally biased region" description="Acidic residues" evidence="1">
    <location>
        <begin position="49"/>
        <end position="65"/>
    </location>
</feature>
<organism evidence="7 8">
    <name type="scientific">Phytophthora cactorum</name>
    <dbReference type="NCBI Taxonomy" id="29920"/>
    <lineage>
        <taxon>Eukaryota</taxon>
        <taxon>Sar</taxon>
        <taxon>Stramenopiles</taxon>
        <taxon>Oomycota</taxon>
        <taxon>Peronosporomycetes</taxon>
        <taxon>Peronosporales</taxon>
        <taxon>Peronosporaceae</taxon>
        <taxon>Phytophthora</taxon>
    </lineage>
</organism>
<dbReference type="AlphaFoldDB" id="A0A329RQJ4"/>
<dbReference type="EMBL" id="RCML01000943">
    <property type="protein sequence ID" value="KAG2967298.1"/>
    <property type="molecule type" value="Genomic_DNA"/>
</dbReference>
<dbReference type="OrthoDB" id="91303at2759"/>
<reference evidence="2" key="2">
    <citation type="submission" date="2018-10" db="EMBL/GenBank/DDBJ databases">
        <title>Effector identification in a new, highly contiguous assembly of the strawberry crown rot pathogen Phytophthora cactorum.</title>
        <authorList>
            <person name="Armitage A.D."/>
            <person name="Nellist C.F."/>
            <person name="Bates H."/>
            <person name="Vickerstaff R.J."/>
            <person name="Harrison R.J."/>
        </authorList>
    </citation>
    <scope>NUCLEOTIDE SEQUENCE</scope>
    <source>
        <strain evidence="2">15-7</strain>
        <strain evidence="3">4032</strain>
        <strain evidence="4">4040</strain>
        <strain evidence="5">P415</strain>
        <strain evidence="6">P421</strain>
    </source>
</reference>
<dbReference type="EMBL" id="RCMK01000963">
    <property type="protein sequence ID" value="KAG2906389.1"/>
    <property type="molecule type" value="Genomic_DNA"/>
</dbReference>
<dbReference type="Pfam" id="PF14223">
    <property type="entry name" value="Retrotran_gag_2"/>
    <property type="match status" value="1"/>
</dbReference>
<accession>A0A329RQJ4</accession>
<evidence type="ECO:0000313" key="4">
    <source>
        <dbReference type="EMBL" id="KAG2906389.1"/>
    </source>
</evidence>
<dbReference type="EMBL" id="RCMV01000956">
    <property type="protein sequence ID" value="KAG3211432.1"/>
    <property type="molecule type" value="Genomic_DNA"/>
</dbReference>
<feature type="compositionally biased region" description="Basic residues" evidence="1">
    <location>
        <begin position="120"/>
        <end position="138"/>
    </location>
</feature>
<dbReference type="VEuPathDB" id="FungiDB:PC110_g18151"/>
<feature type="compositionally biased region" description="Basic residues" evidence="1">
    <location>
        <begin position="369"/>
        <end position="393"/>
    </location>
</feature>
<dbReference type="EMBL" id="RCMG01000936">
    <property type="protein sequence ID" value="KAG2841625.1"/>
    <property type="molecule type" value="Genomic_DNA"/>
</dbReference>
<dbReference type="EMBL" id="RCMI01000955">
    <property type="protein sequence ID" value="KAG2893491.1"/>
    <property type="molecule type" value="Genomic_DNA"/>
</dbReference>
<comment type="caution">
    <text evidence="7">The sequence shown here is derived from an EMBL/GenBank/DDBJ whole genome shotgun (WGS) entry which is preliminary data.</text>
</comment>
<feature type="compositionally biased region" description="Polar residues" evidence="1">
    <location>
        <begin position="359"/>
        <end position="368"/>
    </location>
</feature>
<evidence type="ECO:0000313" key="2">
    <source>
        <dbReference type="EMBL" id="KAG2841625.1"/>
    </source>
</evidence>
<name>A0A329RQJ4_9STRA</name>
<sequence length="407" mass="46362">MCSSQASSDDFPRLVGAENFDVWKARVCASLDGKHLLGYVMKPGYNGISDEDDDDSGSDMSDEDDNLKNKPKQISEVDSDAVDYEESDDRLKSPSDSEDNSDASSDSSVKHKNLPTIRPINHRQIRKDRQRRMKKKHQPLNPRERRRQEEKTKEFLMKTMDNTHVQLVKNLAASYEIFTRICEQYEGASFHGDPYLIEHYLMEIKYEEGSDLTKFFLNLENAMKAASEATESLMTEGQKSLHLFHSMPKSWKNDLRIWKGQLKYIPYEDRKQSIEGKVRDIQAQERYTLSKGATKTSATKNERALVATGPPAQLNRDLNGGDVCSYCDRPRHNIRQCRGLQRDLRDGRVKAGTFLPANVSVTSTTTHNHPYRSSKNRKQRRNNGRGGNNHRNKNSGGSGNNKQGTQS</sequence>
<dbReference type="Proteomes" id="UP000760860">
    <property type="component" value="Unassembled WGS sequence"/>
</dbReference>
<reference evidence="7 8" key="1">
    <citation type="submission" date="2018-01" db="EMBL/GenBank/DDBJ databases">
        <title>Draft genome of the strawberry crown rot pathogen Phytophthora cactorum.</title>
        <authorList>
            <person name="Armitage A.D."/>
            <person name="Lysoe E."/>
            <person name="Nellist C.F."/>
            <person name="Harrison R.J."/>
            <person name="Brurberg M.B."/>
        </authorList>
    </citation>
    <scope>NUCLEOTIDE SEQUENCE [LARGE SCALE GENOMIC DNA]</scope>
    <source>
        <strain evidence="7 8">10300</strain>
    </source>
</reference>
<evidence type="ECO:0000313" key="7">
    <source>
        <dbReference type="EMBL" id="RAW25428.1"/>
    </source>
</evidence>
<keyword evidence="8" id="KW-1185">Reference proteome</keyword>
<feature type="region of interest" description="Disordered" evidence="1">
    <location>
        <begin position="45"/>
        <end position="150"/>
    </location>
</feature>
<dbReference type="Proteomes" id="UP000697107">
    <property type="component" value="Unassembled WGS sequence"/>
</dbReference>
<dbReference type="Proteomes" id="UP000251314">
    <property type="component" value="Unassembled WGS sequence"/>
</dbReference>
<dbReference type="Proteomes" id="UP000736787">
    <property type="component" value="Unassembled WGS sequence"/>
</dbReference>